<dbReference type="SUPFAM" id="SSF54001">
    <property type="entry name" value="Cysteine proteinases"/>
    <property type="match status" value="1"/>
</dbReference>
<protein>
    <recommendedName>
        <fullName evidence="2">Peptidase C1A papain C-terminal domain-containing protein</fullName>
    </recommendedName>
</protein>
<gene>
    <name evidence="3" type="ORF">RJ640_019402</name>
</gene>
<organism evidence="3 4">
    <name type="scientific">Escallonia rubra</name>
    <dbReference type="NCBI Taxonomy" id="112253"/>
    <lineage>
        <taxon>Eukaryota</taxon>
        <taxon>Viridiplantae</taxon>
        <taxon>Streptophyta</taxon>
        <taxon>Embryophyta</taxon>
        <taxon>Tracheophyta</taxon>
        <taxon>Spermatophyta</taxon>
        <taxon>Magnoliopsida</taxon>
        <taxon>eudicotyledons</taxon>
        <taxon>Gunneridae</taxon>
        <taxon>Pentapetalae</taxon>
        <taxon>asterids</taxon>
        <taxon>campanulids</taxon>
        <taxon>Escalloniales</taxon>
        <taxon>Escalloniaceae</taxon>
        <taxon>Escallonia</taxon>
    </lineage>
</organism>
<evidence type="ECO:0000313" key="4">
    <source>
        <dbReference type="Proteomes" id="UP001187471"/>
    </source>
</evidence>
<accession>A0AA88QL43</accession>
<keyword evidence="4" id="KW-1185">Reference proteome</keyword>
<sequence>MIDPTTTISEGLGMIPGDLGIEIQRPSPLALLPPMAAVVYSVCFNRYVLQVWGYGFGEEGFKIDSLDAARRVQTKIDSEKRLAKGRKSDRYAPRAGDSLPESVDWRAKGAVAPVKDQGSCGELLLPFSSRRSYHG</sequence>
<comment type="caution">
    <text evidence="3">The sequence shown here is derived from an EMBL/GenBank/DDBJ whole genome shotgun (WGS) entry which is preliminary data.</text>
</comment>
<dbReference type="AlphaFoldDB" id="A0AA88QL43"/>
<evidence type="ECO:0000313" key="3">
    <source>
        <dbReference type="EMBL" id="KAK2972754.1"/>
    </source>
</evidence>
<dbReference type="Gene3D" id="3.90.70.10">
    <property type="entry name" value="Cysteine proteinases"/>
    <property type="match status" value="1"/>
</dbReference>
<feature type="domain" description="Peptidase C1A papain C-terminal" evidence="2">
    <location>
        <begin position="99"/>
        <end position="121"/>
    </location>
</feature>
<evidence type="ECO:0000259" key="2">
    <source>
        <dbReference type="Pfam" id="PF00112"/>
    </source>
</evidence>
<feature type="compositionally biased region" description="Basic and acidic residues" evidence="1">
    <location>
        <begin position="81"/>
        <end position="92"/>
    </location>
</feature>
<dbReference type="GO" id="GO:0008234">
    <property type="term" value="F:cysteine-type peptidase activity"/>
    <property type="evidence" value="ECO:0007669"/>
    <property type="project" value="InterPro"/>
</dbReference>
<dbReference type="Pfam" id="PF00112">
    <property type="entry name" value="Peptidase_C1"/>
    <property type="match status" value="1"/>
</dbReference>
<dbReference type="GO" id="GO:0006508">
    <property type="term" value="P:proteolysis"/>
    <property type="evidence" value="ECO:0007669"/>
    <property type="project" value="InterPro"/>
</dbReference>
<dbReference type="InterPro" id="IPR000668">
    <property type="entry name" value="Peptidase_C1A_C"/>
</dbReference>
<dbReference type="EMBL" id="JAVXUO010002494">
    <property type="protein sequence ID" value="KAK2972754.1"/>
    <property type="molecule type" value="Genomic_DNA"/>
</dbReference>
<feature type="region of interest" description="Disordered" evidence="1">
    <location>
        <begin position="81"/>
        <end position="100"/>
    </location>
</feature>
<dbReference type="InterPro" id="IPR038765">
    <property type="entry name" value="Papain-like_cys_pep_sf"/>
</dbReference>
<proteinExistence type="predicted"/>
<name>A0AA88QL43_9ASTE</name>
<evidence type="ECO:0000256" key="1">
    <source>
        <dbReference type="SAM" id="MobiDB-lite"/>
    </source>
</evidence>
<reference evidence="3" key="1">
    <citation type="submission" date="2022-12" db="EMBL/GenBank/DDBJ databases">
        <title>Draft genome assemblies for two species of Escallonia (Escalloniales).</title>
        <authorList>
            <person name="Chanderbali A."/>
            <person name="Dervinis C."/>
            <person name="Anghel I."/>
            <person name="Soltis D."/>
            <person name="Soltis P."/>
            <person name="Zapata F."/>
        </authorList>
    </citation>
    <scope>NUCLEOTIDE SEQUENCE</scope>
    <source>
        <strain evidence="3">UCBG92.1500</strain>
        <tissue evidence="3">Leaf</tissue>
    </source>
</reference>
<dbReference type="Proteomes" id="UP001187471">
    <property type="component" value="Unassembled WGS sequence"/>
</dbReference>